<keyword evidence="1" id="KW-0812">Transmembrane</keyword>
<accession>A0A1Q9E4T7</accession>
<dbReference type="AlphaFoldDB" id="A0A1Q9E4T7"/>
<reference evidence="2 3" key="1">
    <citation type="submission" date="2016-02" db="EMBL/GenBank/DDBJ databases">
        <title>Genome analysis of coral dinoflagellate symbionts highlights evolutionary adaptations to a symbiotic lifestyle.</title>
        <authorList>
            <person name="Aranda M."/>
            <person name="Li Y."/>
            <person name="Liew Y.J."/>
            <person name="Baumgarten S."/>
            <person name="Simakov O."/>
            <person name="Wilson M."/>
            <person name="Piel J."/>
            <person name="Ashoor H."/>
            <person name="Bougouffa S."/>
            <person name="Bajic V.B."/>
            <person name="Ryu T."/>
            <person name="Ravasi T."/>
            <person name="Bayer T."/>
            <person name="Micklem G."/>
            <person name="Kim H."/>
            <person name="Bhak J."/>
            <person name="Lajeunesse T.C."/>
            <person name="Voolstra C.R."/>
        </authorList>
    </citation>
    <scope>NUCLEOTIDE SEQUENCE [LARGE SCALE GENOMIC DNA]</scope>
    <source>
        <strain evidence="2 3">CCMP2467</strain>
    </source>
</reference>
<dbReference type="OrthoDB" id="433410at2759"/>
<keyword evidence="1" id="KW-0472">Membrane</keyword>
<sequence length="93" mass="10246">MPTKLWEVTGWETGRSFLSGNLWKMGLVVLAVLLRISVLSDAKKDNLKWSVVADAAKARQAMGFRVAHRLAQAAVLGLTFFAGYKIGKKRLEG</sequence>
<keyword evidence="1" id="KW-1133">Transmembrane helix</keyword>
<evidence type="ECO:0000313" key="3">
    <source>
        <dbReference type="Proteomes" id="UP000186817"/>
    </source>
</evidence>
<dbReference type="Proteomes" id="UP000186817">
    <property type="component" value="Unassembled WGS sequence"/>
</dbReference>
<dbReference type="EMBL" id="LSRX01000264">
    <property type="protein sequence ID" value="OLQ02440.1"/>
    <property type="molecule type" value="Genomic_DNA"/>
</dbReference>
<name>A0A1Q9E4T7_SYMMI</name>
<feature type="transmembrane region" description="Helical" evidence="1">
    <location>
        <begin position="20"/>
        <end position="38"/>
    </location>
</feature>
<gene>
    <name evidence="2" type="ORF">AK812_SmicGene14708</name>
</gene>
<proteinExistence type="predicted"/>
<protein>
    <submittedName>
        <fullName evidence="2">Uncharacterized protein</fullName>
    </submittedName>
</protein>
<evidence type="ECO:0000313" key="2">
    <source>
        <dbReference type="EMBL" id="OLQ02440.1"/>
    </source>
</evidence>
<keyword evidence="3" id="KW-1185">Reference proteome</keyword>
<comment type="caution">
    <text evidence="2">The sequence shown here is derived from an EMBL/GenBank/DDBJ whole genome shotgun (WGS) entry which is preliminary data.</text>
</comment>
<evidence type="ECO:0000256" key="1">
    <source>
        <dbReference type="SAM" id="Phobius"/>
    </source>
</evidence>
<organism evidence="2 3">
    <name type="scientific">Symbiodinium microadriaticum</name>
    <name type="common">Dinoflagellate</name>
    <name type="synonym">Zooxanthella microadriatica</name>
    <dbReference type="NCBI Taxonomy" id="2951"/>
    <lineage>
        <taxon>Eukaryota</taxon>
        <taxon>Sar</taxon>
        <taxon>Alveolata</taxon>
        <taxon>Dinophyceae</taxon>
        <taxon>Suessiales</taxon>
        <taxon>Symbiodiniaceae</taxon>
        <taxon>Symbiodinium</taxon>
    </lineage>
</organism>